<organism evidence="2 3">
    <name type="scientific">Phascolomyces articulosus</name>
    <dbReference type="NCBI Taxonomy" id="60185"/>
    <lineage>
        <taxon>Eukaryota</taxon>
        <taxon>Fungi</taxon>
        <taxon>Fungi incertae sedis</taxon>
        <taxon>Mucoromycota</taxon>
        <taxon>Mucoromycotina</taxon>
        <taxon>Mucoromycetes</taxon>
        <taxon>Mucorales</taxon>
        <taxon>Lichtheimiaceae</taxon>
        <taxon>Phascolomyces</taxon>
    </lineage>
</organism>
<dbReference type="InterPro" id="IPR013653">
    <property type="entry name" value="GCN5-like_dom"/>
</dbReference>
<dbReference type="InterPro" id="IPR016181">
    <property type="entry name" value="Acyl_CoA_acyltransferase"/>
</dbReference>
<gene>
    <name evidence="2" type="ORF">BDA99DRAFT_558321</name>
</gene>
<dbReference type="SUPFAM" id="SSF55729">
    <property type="entry name" value="Acyl-CoA N-acyltransferases (Nat)"/>
    <property type="match status" value="1"/>
</dbReference>
<dbReference type="Gene3D" id="3.40.630.30">
    <property type="match status" value="1"/>
</dbReference>
<sequence length="346" mass="40053">MLFAKRYQEATTFLTDIQQPIGGDNAKVELDNMLFLWPVHRLAKGQSNQINDNSYAGAVWRYNGDNKNEEKTLVFAMVMREHDSVYFSSLFTQDIQGEGRMAIELLVNDIRAAANANQNNPYMITSMDGDDSMIHLVKEIWEQQEQQTANSPVFDMNSRFAVWSYTVEASRKEDMEALTKTALPKQQEGYSLRQATYIELPHLMNWVTDYFLYYKDYFPSDHFVKELEKLVFTRCTEQLLLGNIYFFCDPIHKEGGGLPVSMIWQHIPLSHGTSIGYVYTPPESRKQGLGGAMVSAFCLELLKKYKYINITVEGKQNPTDNMYTRLGFRFEGTRYCYRRIPNNNNN</sequence>
<feature type="domain" description="N-acetyltransferase" evidence="1">
    <location>
        <begin position="190"/>
        <end position="346"/>
    </location>
</feature>
<comment type="caution">
    <text evidence="2">The sequence shown here is derived from an EMBL/GenBank/DDBJ whole genome shotgun (WGS) entry which is preliminary data.</text>
</comment>
<evidence type="ECO:0000313" key="2">
    <source>
        <dbReference type="EMBL" id="KAI9268146.1"/>
    </source>
</evidence>
<protein>
    <recommendedName>
        <fullName evidence="1">N-acetyltransferase domain-containing protein</fullName>
    </recommendedName>
</protein>
<proteinExistence type="predicted"/>
<dbReference type="AlphaFoldDB" id="A0AAD5PFF1"/>
<dbReference type="EMBL" id="JAIXMP010000009">
    <property type="protein sequence ID" value="KAI9268146.1"/>
    <property type="molecule type" value="Genomic_DNA"/>
</dbReference>
<evidence type="ECO:0000259" key="1">
    <source>
        <dbReference type="PROSITE" id="PS51186"/>
    </source>
</evidence>
<keyword evidence="3" id="KW-1185">Reference proteome</keyword>
<dbReference type="InterPro" id="IPR000182">
    <property type="entry name" value="GNAT_dom"/>
</dbReference>
<reference evidence="2" key="1">
    <citation type="journal article" date="2022" name="IScience">
        <title>Evolution of zygomycete secretomes and the origins of terrestrial fungal ecologies.</title>
        <authorList>
            <person name="Chang Y."/>
            <person name="Wang Y."/>
            <person name="Mondo S."/>
            <person name="Ahrendt S."/>
            <person name="Andreopoulos W."/>
            <person name="Barry K."/>
            <person name="Beard J."/>
            <person name="Benny G.L."/>
            <person name="Blankenship S."/>
            <person name="Bonito G."/>
            <person name="Cuomo C."/>
            <person name="Desiro A."/>
            <person name="Gervers K.A."/>
            <person name="Hundley H."/>
            <person name="Kuo A."/>
            <person name="LaButti K."/>
            <person name="Lang B.F."/>
            <person name="Lipzen A."/>
            <person name="O'Donnell K."/>
            <person name="Pangilinan J."/>
            <person name="Reynolds N."/>
            <person name="Sandor L."/>
            <person name="Smith M.E."/>
            <person name="Tsang A."/>
            <person name="Grigoriev I.V."/>
            <person name="Stajich J.E."/>
            <person name="Spatafora J.W."/>
        </authorList>
    </citation>
    <scope>NUCLEOTIDE SEQUENCE</scope>
    <source>
        <strain evidence="2">RSA 2281</strain>
    </source>
</reference>
<name>A0AAD5PFF1_9FUNG</name>
<reference evidence="2" key="2">
    <citation type="submission" date="2023-02" db="EMBL/GenBank/DDBJ databases">
        <authorList>
            <consortium name="DOE Joint Genome Institute"/>
            <person name="Mondo S.J."/>
            <person name="Chang Y."/>
            <person name="Wang Y."/>
            <person name="Ahrendt S."/>
            <person name="Andreopoulos W."/>
            <person name="Barry K."/>
            <person name="Beard J."/>
            <person name="Benny G.L."/>
            <person name="Blankenship S."/>
            <person name="Bonito G."/>
            <person name="Cuomo C."/>
            <person name="Desiro A."/>
            <person name="Gervers K.A."/>
            <person name="Hundley H."/>
            <person name="Kuo A."/>
            <person name="LaButti K."/>
            <person name="Lang B.F."/>
            <person name="Lipzen A."/>
            <person name="O'Donnell K."/>
            <person name="Pangilinan J."/>
            <person name="Reynolds N."/>
            <person name="Sandor L."/>
            <person name="Smith M.W."/>
            <person name="Tsang A."/>
            <person name="Grigoriev I.V."/>
            <person name="Stajich J.E."/>
            <person name="Spatafora J.W."/>
        </authorList>
    </citation>
    <scope>NUCLEOTIDE SEQUENCE</scope>
    <source>
        <strain evidence="2">RSA 2281</strain>
    </source>
</reference>
<evidence type="ECO:0000313" key="3">
    <source>
        <dbReference type="Proteomes" id="UP001209540"/>
    </source>
</evidence>
<dbReference type="GO" id="GO:0016747">
    <property type="term" value="F:acyltransferase activity, transferring groups other than amino-acyl groups"/>
    <property type="evidence" value="ECO:0007669"/>
    <property type="project" value="InterPro"/>
</dbReference>
<dbReference type="PROSITE" id="PS51186">
    <property type="entry name" value="GNAT"/>
    <property type="match status" value="1"/>
</dbReference>
<accession>A0AAD5PFF1</accession>
<dbReference type="Pfam" id="PF08445">
    <property type="entry name" value="FR47"/>
    <property type="match status" value="1"/>
</dbReference>
<dbReference type="Proteomes" id="UP001209540">
    <property type="component" value="Unassembled WGS sequence"/>
</dbReference>